<dbReference type="OrthoDB" id="20682at10239"/>
<evidence type="ECO:0000259" key="1">
    <source>
        <dbReference type="Pfam" id="PF26098"/>
    </source>
</evidence>
<keyword evidence="3" id="KW-1185">Reference proteome</keyword>
<dbReference type="KEGG" id="vg:26628605"/>
<protein>
    <submittedName>
        <fullName evidence="2">Prohead protease inhibitor</fullName>
    </submittedName>
</protein>
<proteinExistence type="predicted"/>
<reference evidence="2 3" key="1">
    <citation type="journal article" date="2016" name="Genom Data">
        <title>Complete genome sequence of a giant Vibrio phage ValKK3 infecting Vibrio alginolyticus.</title>
        <authorList>
            <person name="Lal T.M."/>
            <person name="Sano M."/>
            <person name="Hatai K."/>
            <person name="Ransangan J."/>
        </authorList>
    </citation>
    <scope>NUCLEOTIDE SEQUENCE [LARGE SCALE GENOMIC DNA]</scope>
</reference>
<dbReference type="GeneID" id="26628605"/>
<evidence type="ECO:0000313" key="3">
    <source>
        <dbReference type="Proteomes" id="UP000202888"/>
    </source>
</evidence>
<dbReference type="Proteomes" id="UP000202888">
    <property type="component" value="Segment"/>
</dbReference>
<evidence type="ECO:0000313" key="2">
    <source>
        <dbReference type="EMBL" id="AJT61120.1"/>
    </source>
</evidence>
<dbReference type="Pfam" id="PF26098">
    <property type="entry name" value="Phage_Inh_C"/>
    <property type="match status" value="1"/>
</dbReference>
<dbReference type="EMBL" id="KP671755">
    <property type="protein sequence ID" value="AJT61120.1"/>
    <property type="molecule type" value="Genomic_DNA"/>
</dbReference>
<organism evidence="2 3">
    <name type="scientific">Vibrio phage ValKK3</name>
    <dbReference type="NCBI Taxonomy" id="1610855"/>
    <lineage>
        <taxon>Viruses</taxon>
        <taxon>Duplodnaviria</taxon>
        <taxon>Heunggongvirae</taxon>
        <taxon>Uroviricota</taxon>
        <taxon>Caudoviricetes</taxon>
        <taxon>Pantevenvirales</taxon>
        <taxon>Straboviridae</taxon>
        <taxon>Schizotequatrovirus</taxon>
        <taxon>Schizotequatrovirus valkk3</taxon>
    </lineage>
</organism>
<sequence>MSQLKKHAESLTKEKLDEFAKEYYGIELDRRKSKGAMAKKLVEEAEGKTPLKQLPWEELLVETKDETKEIKEISEVKTEVVDKVELPIDESFEPMPLPFRRGREFFMTASDSAVTSAKAIIAGDGSLDDVLASDLRVVKSILHYVEKDGKVLVRETRNSQFITIK</sequence>
<dbReference type="RefSeq" id="YP_009201382.1">
    <property type="nucleotide sequence ID" value="NC_028829.1"/>
</dbReference>
<accession>A0A0D4DB71</accession>
<dbReference type="InterPro" id="IPR059055">
    <property type="entry name" value="Inh_C"/>
</dbReference>
<name>A0A0D4DB71_9CAUD</name>
<feature type="domain" description="Inh C-terminal" evidence="1">
    <location>
        <begin position="134"/>
        <end position="165"/>
    </location>
</feature>